<proteinExistence type="predicted"/>
<gene>
    <name evidence="1" type="ORF">Scep_017264</name>
</gene>
<name>A0AAP0NWR3_9MAGN</name>
<dbReference type="AlphaFoldDB" id="A0AAP0NWR3"/>
<reference evidence="1 2" key="1">
    <citation type="submission" date="2024-01" db="EMBL/GenBank/DDBJ databases">
        <title>Genome assemblies of Stephania.</title>
        <authorList>
            <person name="Yang L."/>
        </authorList>
    </citation>
    <scope>NUCLEOTIDE SEQUENCE [LARGE SCALE GENOMIC DNA]</scope>
    <source>
        <strain evidence="1">JXDWG</strain>
        <tissue evidence="1">Leaf</tissue>
    </source>
</reference>
<keyword evidence="2" id="KW-1185">Reference proteome</keyword>
<evidence type="ECO:0000313" key="2">
    <source>
        <dbReference type="Proteomes" id="UP001419268"/>
    </source>
</evidence>
<evidence type="ECO:0000313" key="1">
    <source>
        <dbReference type="EMBL" id="KAK9119171.1"/>
    </source>
</evidence>
<dbReference type="Proteomes" id="UP001419268">
    <property type="component" value="Unassembled WGS sequence"/>
</dbReference>
<dbReference type="EMBL" id="JBBNAG010000007">
    <property type="protein sequence ID" value="KAK9119171.1"/>
    <property type="molecule type" value="Genomic_DNA"/>
</dbReference>
<comment type="caution">
    <text evidence="1">The sequence shown here is derived from an EMBL/GenBank/DDBJ whole genome shotgun (WGS) entry which is preliminary data.</text>
</comment>
<accession>A0AAP0NWR3</accession>
<sequence>MAVTFTNLHNESVLKSLVKFLSSKSYISASHHLENGSNSFPAYPIILWVKLQFQMIPYFSVP</sequence>
<organism evidence="1 2">
    <name type="scientific">Stephania cephalantha</name>
    <dbReference type="NCBI Taxonomy" id="152367"/>
    <lineage>
        <taxon>Eukaryota</taxon>
        <taxon>Viridiplantae</taxon>
        <taxon>Streptophyta</taxon>
        <taxon>Embryophyta</taxon>
        <taxon>Tracheophyta</taxon>
        <taxon>Spermatophyta</taxon>
        <taxon>Magnoliopsida</taxon>
        <taxon>Ranunculales</taxon>
        <taxon>Menispermaceae</taxon>
        <taxon>Menispermoideae</taxon>
        <taxon>Cissampelideae</taxon>
        <taxon>Stephania</taxon>
    </lineage>
</organism>
<protein>
    <submittedName>
        <fullName evidence="1">Uncharacterized protein</fullName>
    </submittedName>
</protein>